<dbReference type="OMA" id="DWHVYLM"/>
<organism evidence="2 3">
    <name type="scientific">Micromonas commoda (strain RCC299 / NOUM17 / CCMP2709)</name>
    <name type="common">Picoplanktonic green alga</name>
    <dbReference type="NCBI Taxonomy" id="296587"/>
    <lineage>
        <taxon>Eukaryota</taxon>
        <taxon>Viridiplantae</taxon>
        <taxon>Chlorophyta</taxon>
        <taxon>Mamiellophyceae</taxon>
        <taxon>Mamiellales</taxon>
        <taxon>Mamiellaceae</taxon>
        <taxon>Micromonas</taxon>
    </lineage>
</organism>
<reference evidence="2 3" key="1">
    <citation type="journal article" date="2009" name="Science">
        <title>Green evolution and dynamic adaptations revealed by genomes of the marine picoeukaryotes Micromonas.</title>
        <authorList>
            <person name="Worden A.Z."/>
            <person name="Lee J.H."/>
            <person name="Mock T."/>
            <person name="Rouze P."/>
            <person name="Simmons M.P."/>
            <person name="Aerts A.L."/>
            <person name="Allen A.E."/>
            <person name="Cuvelier M.L."/>
            <person name="Derelle E."/>
            <person name="Everett M.V."/>
            <person name="Foulon E."/>
            <person name="Grimwood J."/>
            <person name="Gundlach H."/>
            <person name="Henrissat B."/>
            <person name="Napoli C."/>
            <person name="McDonald S.M."/>
            <person name="Parker M.S."/>
            <person name="Rombauts S."/>
            <person name="Salamov A."/>
            <person name="Von Dassow P."/>
            <person name="Badger J.H."/>
            <person name="Coutinho P.M."/>
            <person name="Demir E."/>
            <person name="Dubchak I."/>
            <person name="Gentemann C."/>
            <person name="Eikrem W."/>
            <person name="Gready J.E."/>
            <person name="John U."/>
            <person name="Lanier W."/>
            <person name="Lindquist E.A."/>
            <person name="Lucas S."/>
            <person name="Mayer K.F."/>
            <person name="Moreau H."/>
            <person name="Not F."/>
            <person name="Otillar R."/>
            <person name="Panaud O."/>
            <person name="Pangilinan J."/>
            <person name="Paulsen I."/>
            <person name="Piegu B."/>
            <person name="Poliakov A."/>
            <person name="Robbens S."/>
            <person name="Schmutz J."/>
            <person name="Toulza E."/>
            <person name="Wyss T."/>
            <person name="Zelensky A."/>
            <person name="Zhou K."/>
            <person name="Armbrust E.V."/>
            <person name="Bhattacharya D."/>
            <person name="Goodenough U.W."/>
            <person name="Van de Peer Y."/>
            <person name="Grigoriev I.V."/>
        </authorList>
    </citation>
    <scope>NUCLEOTIDE SEQUENCE [LARGE SCALE GENOMIC DNA]</scope>
    <source>
        <strain evidence="3">RCC299 / NOUM17</strain>
    </source>
</reference>
<dbReference type="InParanoid" id="C1EF70"/>
<name>C1EF70_MICCC</name>
<dbReference type="GeneID" id="8248470"/>
<feature type="domain" description="SAP" evidence="1">
    <location>
        <begin position="365"/>
        <end position="399"/>
    </location>
</feature>
<dbReference type="AlphaFoldDB" id="C1EF70"/>
<dbReference type="KEGG" id="mis:MICPUN_109383"/>
<dbReference type="PROSITE" id="PS50800">
    <property type="entry name" value="SAP"/>
    <property type="match status" value="1"/>
</dbReference>
<accession>C1EF70</accession>
<evidence type="ECO:0000313" key="3">
    <source>
        <dbReference type="Proteomes" id="UP000002009"/>
    </source>
</evidence>
<protein>
    <recommendedName>
        <fullName evidence="1">SAP domain-containing protein</fullName>
    </recommendedName>
</protein>
<dbReference type="eggNOG" id="ENOG502S381">
    <property type="taxonomic scope" value="Eukaryota"/>
</dbReference>
<dbReference type="OrthoDB" id="567985at2759"/>
<dbReference type="EMBL" id="CP001331">
    <property type="protein sequence ID" value="ACO67041.1"/>
    <property type="molecule type" value="Genomic_DNA"/>
</dbReference>
<gene>
    <name evidence="2" type="ORF">MICPUN_109383</name>
</gene>
<sequence length="408" mass="43232">MTAAIAQGATVTVALPAAVVRPPRIAASRRVHRRADRRRVPLGRRPTVVSASAASSSADSAANLRPLPQTCAEQVAQAAEIIRAASSPQNGGHMRQRIQLLLPVNQRRNEFTSVESDDYPANDADVYKAAMETASAMIRAVDPDGGDMSATRVDNDNDPVGVLANAAGTVRALVIPNAQNLQTLRDLAALGDANGTQITLLVNPQWNERGQIVSDFGVGPWKKRATDFLSTFEPTYSLAEYRVGAAATRDPARGGDYMGVGGVARVLKTHGGGWQTFAMGADGSSECVVSDASEPTYNYLEKEVFTRFEYSLAGRRTGAGPSLEARLEQVASEAAKTPGAIDWSIASTAEITAAVRAEAIAASDVDTLSKTGLRTALGAMGLPTSGKLEAMRERLREALLGEDKDQWD</sequence>
<dbReference type="Pfam" id="PF09353">
    <property type="entry name" value="DUF1995"/>
    <property type="match status" value="1"/>
</dbReference>
<keyword evidence="3" id="KW-1185">Reference proteome</keyword>
<dbReference type="Proteomes" id="UP000002009">
    <property type="component" value="Chromosome 13"/>
</dbReference>
<dbReference type="InterPro" id="IPR053021">
    <property type="entry name" value="Chloroplast_ADK"/>
</dbReference>
<proteinExistence type="predicted"/>
<evidence type="ECO:0000259" key="1">
    <source>
        <dbReference type="PROSITE" id="PS50800"/>
    </source>
</evidence>
<dbReference type="InterPro" id="IPR003034">
    <property type="entry name" value="SAP_dom"/>
</dbReference>
<dbReference type="RefSeq" id="XP_002505783.1">
    <property type="nucleotide sequence ID" value="XM_002505737.1"/>
</dbReference>
<evidence type="ECO:0000313" key="2">
    <source>
        <dbReference type="EMBL" id="ACO67041.1"/>
    </source>
</evidence>
<dbReference type="PANTHER" id="PTHR35509:SF5">
    <property type="entry name" value="SAP DOMAIN-CONTAINING PROTEIN"/>
    <property type="match status" value="1"/>
</dbReference>
<dbReference type="InterPro" id="IPR018962">
    <property type="entry name" value="DUF1995"/>
</dbReference>
<dbReference type="PANTHER" id="PTHR35509">
    <property type="entry name" value="DOMAIN PROTEIN, PUTATIVE (DUF1995)-RELATED"/>
    <property type="match status" value="1"/>
</dbReference>